<evidence type="ECO:0000313" key="4">
    <source>
        <dbReference type="EMBL" id="APZ51141.1"/>
    </source>
</evidence>
<evidence type="ECO:0000313" key="5">
    <source>
        <dbReference type="Proteomes" id="UP000187059"/>
    </source>
</evidence>
<dbReference type="NCBIfam" id="NF008909">
    <property type="entry name" value="PRK12273.1"/>
    <property type="match status" value="1"/>
</dbReference>
<dbReference type="GO" id="GO:0008797">
    <property type="term" value="F:aspartate ammonia-lyase activity"/>
    <property type="evidence" value="ECO:0007669"/>
    <property type="project" value="UniProtKB-EC"/>
</dbReference>
<dbReference type="InterPro" id="IPR018951">
    <property type="entry name" value="Fumarase_C_C"/>
</dbReference>
<organism evidence="4 5">
    <name type="scientific">Salipiger abyssi</name>
    <dbReference type="NCBI Taxonomy" id="1250539"/>
    <lineage>
        <taxon>Bacteria</taxon>
        <taxon>Pseudomonadati</taxon>
        <taxon>Pseudomonadota</taxon>
        <taxon>Alphaproteobacteria</taxon>
        <taxon>Rhodobacterales</taxon>
        <taxon>Roseobacteraceae</taxon>
        <taxon>Salipiger</taxon>
    </lineage>
</organism>
<evidence type="ECO:0000259" key="3">
    <source>
        <dbReference type="Pfam" id="PF10415"/>
    </source>
</evidence>
<dbReference type="InterPro" id="IPR051546">
    <property type="entry name" value="Aspartate_Ammonia-Lyase"/>
</dbReference>
<dbReference type="EMBL" id="CP015093">
    <property type="protein sequence ID" value="APZ51141.1"/>
    <property type="molecule type" value="Genomic_DNA"/>
</dbReference>
<gene>
    <name evidence="4" type="ORF">Ga0080574_TMP807</name>
</gene>
<dbReference type="FunFam" id="1.20.200.10:FF:000001">
    <property type="entry name" value="Fumarate hydratase, mitochondrial"/>
    <property type="match status" value="1"/>
</dbReference>
<dbReference type="PRINTS" id="PR00145">
    <property type="entry name" value="ARGSUCLYASE"/>
</dbReference>
<evidence type="ECO:0000259" key="2">
    <source>
        <dbReference type="Pfam" id="PF00206"/>
    </source>
</evidence>
<dbReference type="InterPro" id="IPR020557">
    <property type="entry name" value="Fumarate_lyase_CS"/>
</dbReference>
<dbReference type="Pfam" id="PF10415">
    <property type="entry name" value="FumaraseC_C"/>
    <property type="match status" value="1"/>
</dbReference>
<evidence type="ECO:0000256" key="1">
    <source>
        <dbReference type="ARBA" id="ARBA00023239"/>
    </source>
</evidence>
<reference evidence="4 5" key="1">
    <citation type="submission" date="2016-04" db="EMBL/GenBank/DDBJ databases">
        <title>Deep-sea bacteria in the southern Pacific.</title>
        <authorList>
            <person name="Tang K."/>
        </authorList>
    </citation>
    <scope>NUCLEOTIDE SEQUENCE [LARGE SCALE GENOMIC DNA]</scope>
    <source>
        <strain evidence="4 5">JLT2014</strain>
    </source>
</reference>
<dbReference type="Proteomes" id="UP000187059">
    <property type="component" value="Chromosome"/>
</dbReference>
<accession>A0A1P8UP39</accession>
<dbReference type="SUPFAM" id="SSF48557">
    <property type="entry name" value="L-aspartase-like"/>
    <property type="match status" value="1"/>
</dbReference>
<dbReference type="GO" id="GO:0006531">
    <property type="term" value="P:aspartate metabolic process"/>
    <property type="evidence" value="ECO:0007669"/>
    <property type="project" value="TreeGrafter"/>
</dbReference>
<dbReference type="STRING" id="1250539.Ga0080574_TMP807"/>
<dbReference type="AlphaFoldDB" id="A0A1P8UP39"/>
<dbReference type="EC" id="4.3.1.1" evidence="4"/>
<dbReference type="InterPro" id="IPR000362">
    <property type="entry name" value="Fumarate_lyase_fam"/>
</dbReference>
<dbReference type="PANTHER" id="PTHR42696">
    <property type="entry name" value="ASPARTATE AMMONIA-LYASE"/>
    <property type="match status" value="1"/>
</dbReference>
<dbReference type="GO" id="GO:0006099">
    <property type="term" value="P:tricarboxylic acid cycle"/>
    <property type="evidence" value="ECO:0007669"/>
    <property type="project" value="InterPro"/>
</dbReference>
<sequence length="499" mass="53169">MDGAPCDATSVSCATPGKLKTTETARMARNYREETDNIGTWTVPADALYGIQTARALDNFNLSDVHLKDFPEIVVSLAMVKKAAALANAELGAISARASAAIVAACDEIIEGKHHDAFAVDVIQGGAGTSTNMNANEVIANLASLKLGRRLGDHSEIHPNDTVNRSQSTNDVYPTAMRLAVMSKCAALVEALEGVCRSFDLKAREFADIQKVGRTQLQDAVPISLGEEFAAFSDAIQNDIRRLLQISEVLREVNLGGTAVGTGVNAPGGYQELAVARLSEIFGTPLTPHRNLLAASYDQSAFVTYSGILKRVAVKLSKISNDLRLLSSGPLAGIGEIRLPPVQAGSSIMPGKVNPVIPEAVNQVAYEVIGRDVTVTMAAEAGQLQLNAMEPVIFYSILNSTRLLTRAANMLNEKCVAGIEADEARCAELLNKSFAMAASLVPVIGYEKAAFAAKLALKQGISLREAIMREGFLDAAELERHLPAQIGLSGFQPRDRVRS</sequence>
<feature type="domain" description="Fumarase C C-terminal" evidence="3">
    <location>
        <begin position="438"/>
        <end position="482"/>
    </location>
</feature>
<proteinExistence type="predicted"/>
<protein>
    <submittedName>
        <fullName evidence="4">Aspartate ammonia-lyase</fullName>
        <ecNumber evidence="4">4.3.1.1</ecNumber>
    </submittedName>
</protein>
<dbReference type="Pfam" id="PF00206">
    <property type="entry name" value="Lyase_1"/>
    <property type="match status" value="1"/>
</dbReference>
<dbReference type="InterPro" id="IPR022761">
    <property type="entry name" value="Fumarate_lyase_N"/>
</dbReference>
<keyword evidence="5" id="KW-1185">Reference proteome</keyword>
<dbReference type="GO" id="GO:0005829">
    <property type="term" value="C:cytosol"/>
    <property type="evidence" value="ECO:0007669"/>
    <property type="project" value="TreeGrafter"/>
</dbReference>
<keyword evidence="1 4" id="KW-0456">Lyase</keyword>
<dbReference type="Gene3D" id="1.20.200.10">
    <property type="entry name" value="Fumarase/aspartase (Central domain)"/>
    <property type="match status" value="1"/>
</dbReference>
<dbReference type="InterPro" id="IPR024083">
    <property type="entry name" value="Fumarase/histidase_N"/>
</dbReference>
<dbReference type="InterPro" id="IPR008948">
    <property type="entry name" value="L-Aspartase-like"/>
</dbReference>
<name>A0A1P8UP39_9RHOB</name>
<dbReference type="Gene3D" id="1.10.275.10">
    <property type="entry name" value="Fumarase/aspartase (N-terminal domain)"/>
    <property type="match status" value="1"/>
</dbReference>
<dbReference type="PROSITE" id="PS00163">
    <property type="entry name" value="FUMARATE_LYASES"/>
    <property type="match status" value="1"/>
</dbReference>
<feature type="domain" description="Fumarate lyase N-terminal" evidence="2">
    <location>
        <begin position="39"/>
        <end position="370"/>
    </location>
</feature>
<dbReference type="KEGG" id="paby:Ga0080574_TMP807"/>
<dbReference type="PRINTS" id="PR00149">
    <property type="entry name" value="FUMRATELYASE"/>
</dbReference>
<dbReference type="PANTHER" id="PTHR42696:SF2">
    <property type="entry name" value="ASPARTATE AMMONIA-LYASE"/>
    <property type="match status" value="1"/>
</dbReference>
<dbReference type="FunFam" id="1.10.275.10:FF:000001">
    <property type="entry name" value="Fumarate hydratase, mitochondrial"/>
    <property type="match status" value="1"/>
</dbReference>
<dbReference type="Gene3D" id="1.10.40.30">
    <property type="entry name" value="Fumarase/aspartase (C-terminal domain)"/>
    <property type="match status" value="1"/>
</dbReference>